<dbReference type="Proteomes" id="UP001187192">
    <property type="component" value="Unassembled WGS sequence"/>
</dbReference>
<comment type="caution">
    <text evidence="1">The sequence shown here is derived from an EMBL/GenBank/DDBJ whole genome shotgun (WGS) entry which is preliminary data.</text>
</comment>
<organism evidence="1 3">
    <name type="scientific">Ficus carica</name>
    <name type="common">Common fig</name>
    <dbReference type="NCBI Taxonomy" id="3494"/>
    <lineage>
        <taxon>Eukaryota</taxon>
        <taxon>Viridiplantae</taxon>
        <taxon>Streptophyta</taxon>
        <taxon>Embryophyta</taxon>
        <taxon>Tracheophyta</taxon>
        <taxon>Spermatophyta</taxon>
        <taxon>Magnoliopsida</taxon>
        <taxon>eudicotyledons</taxon>
        <taxon>Gunneridae</taxon>
        <taxon>Pentapetalae</taxon>
        <taxon>rosids</taxon>
        <taxon>fabids</taxon>
        <taxon>Rosales</taxon>
        <taxon>Moraceae</taxon>
        <taxon>Ficeae</taxon>
        <taxon>Ficus</taxon>
    </lineage>
</organism>
<sequence>MSKLCLHKTTRSIKLSEVAFRNSEIEKENVKCGSKRSDVLIGVPERCRNRKSITSAEENLVLDGQLVHPLATPARELIFRQNYTQTRLYG</sequence>
<evidence type="ECO:0000313" key="3">
    <source>
        <dbReference type="Proteomes" id="UP001187192"/>
    </source>
</evidence>
<dbReference type="EMBL" id="BTGU01007365">
    <property type="protein sequence ID" value="GMN31567.1"/>
    <property type="molecule type" value="Genomic_DNA"/>
</dbReference>
<protein>
    <submittedName>
        <fullName evidence="1">Uncharacterized protein</fullName>
    </submittedName>
</protein>
<dbReference type="AlphaFoldDB" id="A0AA87ZGU3"/>
<evidence type="ECO:0000313" key="2">
    <source>
        <dbReference type="EMBL" id="GMN31567.1"/>
    </source>
</evidence>
<dbReference type="EMBL" id="BTGU01007363">
    <property type="protein sequence ID" value="GMN31530.1"/>
    <property type="molecule type" value="Genomic_DNA"/>
</dbReference>
<accession>A0AA87ZGU3</accession>
<name>A0AA87ZGU3_FICCA</name>
<keyword evidence="3" id="KW-1185">Reference proteome</keyword>
<reference evidence="1" key="1">
    <citation type="submission" date="2023-07" db="EMBL/GenBank/DDBJ databases">
        <title>draft genome sequence of fig (Ficus carica).</title>
        <authorList>
            <person name="Takahashi T."/>
            <person name="Nishimura K."/>
        </authorList>
    </citation>
    <scope>NUCLEOTIDE SEQUENCE</scope>
</reference>
<gene>
    <name evidence="1" type="ORF">TIFTF001_049688</name>
    <name evidence="2" type="ORF">TIFTF001_049694</name>
</gene>
<proteinExistence type="predicted"/>
<evidence type="ECO:0000313" key="1">
    <source>
        <dbReference type="EMBL" id="GMN31530.1"/>
    </source>
</evidence>